<evidence type="ECO:0000256" key="1">
    <source>
        <dbReference type="SAM" id="MobiDB-lite"/>
    </source>
</evidence>
<evidence type="ECO:0000313" key="3">
    <source>
        <dbReference type="Proteomes" id="UP000504635"/>
    </source>
</evidence>
<keyword evidence="2" id="KW-0732">Signal</keyword>
<feature type="signal peptide" evidence="2">
    <location>
        <begin position="1"/>
        <end position="22"/>
    </location>
</feature>
<dbReference type="AlphaFoldDB" id="A0A6J2XK60"/>
<dbReference type="OrthoDB" id="6760434at2759"/>
<dbReference type="RefSeq" id="XP_030751677.1">
    <property type="nucleotide sequence ID" value="XM_030895817.1"/>
</dbReference>
<evidence type="ECO:0000256" key="2">
    <source>
        <dbReference type="SAM" id="SignalP"/>
    </source>
</evidence>
<gene>
    <name evidence="4" type="primary">LOC115879145</name>
</gene>
<protein>
    <submittedName>
        <fullName evidence="4">Glycine-rich protein DOT1-like isoform X2</fullName>
    </submittedName>
</protein>
<sequence>MILNCFLYIVLILQVLPLYGYSENSKFLGNDAAMEEKTLGKRRRPASQGSGTSPCNFGGSGYGKNKNQGSGRTFFDLQIFNVEHNNHLSIDCSGGHGGGYPVHPAPVTELYVEDGGHKPGHGHKPIGNHGGGGHRPPFGGHRPGGGQHGGGGGLFGGSGGHHRPGGNGGGGGWFGGLWGGNRPHEGSQNHGSGGGPFGGNRPIRPQNAGGSQSQSQAQGGFTNGPINSFNRPPTYKPPVSTLPPIAATSPAPTLTTDPDDIIYNDEIKPVHEDYDPVLDIYNNKLPPGYTPPGQYLVFSNPHLGSYTQDLGIFNPTNLYNKLQQGIEGALDELGSYF</sequence>
<feature type="chain" id="PRO_5026647211" evidence="2">
    <location>
        <begin position="23"/>
        <end position="337"/>
    </location>
</feature>
<organism evidence="3 4">
    <name type="scientific">Sitophilus oryzae</name>
    <name type="common">Rice weevil</name>
    <name type="synonym">Curculio oryzae</name>
    <dbReference type="NCBI Taxonomy" id="7048"/>
    <lineage>
        <taxon>Eukaryota</taxon>
        <taxon>Metazoa</taxon>
        <taxon>Ecdysozoa</taxon>
        <taxon>Arthropoda</taxon>
        <taxon>Hexapoda</taxon>
        <taxon>Insecta</taxon>
        <taxon>Pterygota</taxon>
        <taxon>Neoptera</taxon>
        <taxon>Endopterygota</taxon>
        <taxon>Coleoptera</taxon>
        <taxon>Polyphaga</taxon>
        <taxon>Cucujiformia</taxon>
        <taxon>Curculionidae</taxon>
        <taxon>Dryophthorinae</taxon>
        <taxon>Sitophilus</taxon>
    </lineage>
</organism>
<reference evidence="4" key="1">
    <citation type="submission" date="2025-08" db="UniProtKB">
        <authorList>
            <consortium name="RefSeq"/>
        </authorList>
    </citation>
    <scope>IDENTIFICATION</scope>
    <source>
        <tissue evidence="4">Gonads</tissue>
    </source>
</reference>
<feature type="region of interest" description="Disordered" evidence="1">
    <location>
        <begin position="117"/>
        <end position="258"/>
    </location>
</feature>
<feature type="compositionally biased region" description="Low complexity" evidence="1">
    <location>
        <begin position="208"/>
        <end position="220"/>
    </location>
</feature>
<feature type="compositionally biased region" description="Gly residues" evidence="1">
    <location>
        <begin position="141"/>
        <end position="179"/>
    </location>
</feature>
<dbReference type="Proteomes" id="UP000504635">
    <property type="component" value="Unplaced"/>
</dbReference>
<keyword evidence="3" id="KW-1185">Reference proteome</keyword>
<accession>A0A6J2XK60</accession>
<feature type="region of interest" description="Disordered" evidence="1">
    <location>
        <begin position="38"/>
        <end position="63"/>
    </location>
</feature>
<dbReference type="GeneID" id="115879145"/>
<proteinExistence type="predicted"/>
<evidence type="ECO:0000313" key="4">
    <source>
        <dbReference type="RefSeq" id="XP_030751677.1"/>
    </source>
</evidence>
<name>A0A6J2XK60_SITOR</name>